<keyword evidence="2" id="KW-0812">Transmembrane</keyword>
<protein>
    <submittedName>
        <fullName evidence="3">Fimbrial assembly protein</fullName>
    </submittedName>
</protein>
<name>A0A2G1UHR3_9GAMM</name>
<proteinExistence type="predicted"/>
<accession>A0A2G1UHR3</accession>
<keyword evidence="2" id="KW-1133">Transmembrane helix</keyword>
<keyword evidence="1" id="KW-0175">Coiled coil</keyword>
<dbReference type="AlphaFoldDB" id="A0A2G1UHR3"/>
<dbReference type="Pfam" id="PF05137">
    <property type="entry name" value="PilN"/>
    <property type="match status" value="1"/>
</dbReference>
<dbReference type="RefSeq" id="WP_099615749.1">
    <property type="nucleotide sequence ID" value="NZ_KZ319375.1"/>
</dbReference>
<feature type="transmembrane region" description="Helical" evidence="2">
    <location>
        <begin position="21"/>
        <end position="41"/>
    </location>
</feature>
<reference evidence="3 4" key="1">
    <citation type="submission" date="2017-09" db="EMBL/GenBank/DDBJ databases">
        <title>The draft genome sequences of Marinobacter sp. PWS21.</title>
        <authorList>
            <person name="Cao J."/>
        </authorList>
    </citation>
    <scope>NUCLEOTIDE SEQUENCE [LARGE SCALE GENOMIC DNA]</scope>
    <source>
        <strain evidence="3 4">PWS21</strain>
    </source>
</reference>
<sequence>MRQQVNLYRDDLRPQREPLQAGAALALVLLAVLLPVLVAVLQQRAVTGNESVLAGLTQQVASLGSDVEKLATELAARRDDPRLEQELTRLDRSLEQRRRLLAEVETLVAREGGNFSAYLAALARQVPPELWLTRVELDLLSDQVLLEGRSRHGNLVPLYLEKLGNESVFEGRTFESFRLARDPSGDWIEFRVGARGTAGDNS</sequence>
<feature type="coiled-coil region" evidence="1">
    <location>
        <begin position="83"/>
        <end position="110"/>
    </location>
</feature>
<dbReference type="InterPro" id="IPR007813">
    <property type="entry name" value="PilN"/>
</dbReference>
<dbReference type="EMBL" id="NTFH01000012">
    <property type="protein sequence ID" value="PHQ14024.1"/>
    <property type="molecule type" value="Genomic_DNA"/>
</dbReference>
<evidence type="ECO:0000313" key="3">
    <source>
        <dbReference type="EMBL" id="PHQ14024.1"/>
    </source>
</evidence>
<keyword evidence="4" id="KW-1185">Reference proteome</keyword>
<organism evidence="3 4">
    <name type="scientific">Marinobacter profundi</name>
    <dbReference type="NCBI Taxonomy" id="2666256"/>
    <lineage>
        <taxon>Bacteria</taxon>
        <taxon>Pseudomonadati</taxon>
        <taxon>Pseudomonadota</taxon>
        <taxon>Gammaproteobacteria</taxon>
        <taxon>Pseudomonadales</taxon>
        <taxon>Marinobacteraceae</taxon>
        <taxon>Marinobacter</taxon>
    </lineage>
</organism>
<comment type="caution">
    <text evidence="3">The sequence shown here is derived from an EMBL/GenBank/DDBJ whole genome shotgun (WGS) entry which is preliminary data.</text>
</comment>
<evidence type="ECO:0000256" key="2">
    <source>
        <dbReference type="SAM" id="Phobius"/>
    </source>
</evidence>
<keyword evidence="2" id="KW-0472">Membrane</keyword>
<evidence type="ECO:0000313" key="4">
    <source>
        <dbReference type="Proteomes" id="UP000231409"/>
    </source>
</evidence>
<gene>
    <name evidence="3" type="ORF">CLH61_15880</name>
</gene>
<evidence type="ECO:0000256" key="1">
    <source>
        <dbReference type="SAM" id="Coils"/>
    </source>
</evidence>
<dbReference type="Proteomes" id="UP000231409">
    <property type="component" value="Unassembled WGS sequence"/>
</dbReference>